<dbReference type="Proteomes" id="UP001066276">
    <property type="component" value="Chromosome 3_2"/>
</dbReference>
<evidence type="ECO:0000256" key="1">
    <source>
        <dbReference type="SAM" id="MobiDB-lite"/>
    </source>
</evidence>
<proteinExistence type="predicted"/>
<dbReference type="AlphaFoldDB" id="A0AAV7TS45"/>
<protein>
    <submittedName>
        <fullName evidence="2">Uncharacterized protein</fullName>
    </submittedName>
</protein>
<sequence length="97" mass="10480">MADLVDTFSAWFGGSGPWLWGRADRPESARPQEKEACVRRPRQACRSQAGIVGGDRPSYPQWRNSRPADTVGSRFRGVGGASRCWSGPVRSSACGGP</sequence>
<accession>A0AAV7TS45</accession>
<organism evidence="2 3">
    <name type="scientific">Pleurodeles waltl</name>
    <name type="common">Iberian ribbed newt</name>
    <dbReference type="NCBI Taxonomy" id="8319"/>
    <lineage>
        <taxon>Eukaryota</taxon>
        <taxon>Metazoa</taxon>
        <taxon>Chordata</taxon>
        <taxon>Craniata</taxon>
        <taxon>Vertebrata</taxon>
        <taxon>Euteleostomi</taxon>
        <taxon>Amphibia</taxon>
        <taxon>Batrachia</taxon>
        <taxon>Caudata</taxon>
        <taxon>Salamandroidea</taxon>
        <taxon>Salamandridae</taxon>
        <taxon>Pleurodelinae</taxon>
        <taxon>Pleurodeles</taxon>
    </lineage>
</organism>
<gene>
    <name evidence="2" type="ORF">NDU88_004706</name>
</gene>
<feature type="region of interest" description="Disordered" evidence="1">
    <location>
        <begin position="49"/>
        <end position="73"/>
    </location>
</feature>
<dbReference type="EMBL" id="JANPWB010000006">
    <property type="protein sequence ID" value="KAJ1179472.1"/>
    <property type="molecule type" value="Genomic_DNA"/>
</dbReference>
<keyword evidence="3" id="KW-1185">Reference proteome</keyword>
<name>A0AAV7TS45_PLEWA</name>
<evidence type="ECO:0000313" key="3">
    <source>
        <dbReference type="Proteomes" id="UP001066276"/>
    </source>
</evidence>
<reference evidence="2" key="1">
    <citation type="journal article" date="2022" name="bioRxiv">
        <title>Sequencing and chromosome-scale assembly of the giantPleurodeles waltlgenome.</title>
        <authorList>
            <person name="Brown T."/>
            <person name="Elewa A."/>
            <person name="Iarovenko S."/>
            <person name="Subramanian E."/>
            <person name="Araus A.J."/>
            <person name="Petzold A."/>
            <person name="Susuki M."/>
            <person name="Suzuki K.-i.T."/>
            <person name="Hayashi T."/>
            <person name="Toyoda A."/>
            <person name="Oliveira C."/>
            <person name="Osipova E."/>
            <person name="Leigh N.D."/>
            <person name="Simon A."/>
            <person name="Yun M.H."/>
        </authorList>
    </citation>
    <scope>NUCLEOTIDE SEQUENCE</scope>
    <source>
        <strain evidence="2">20211129_DDA</strain>
        <tissue evidence="2">Liver</tissue>
    </source>
</reference>
<evidence type="ECO:0000313" key="2">
    <source>
        <dbReference type="EMBL" id="KAJ1179472.1"/>
    </source>
</evidence>
<comment type="caution">
    <text evidence="2">The sequence shown here is derived from an EMBL/GenBank/DDBJ whole genome shotgun (WGS) entry which is preliminary data.</text>
</comment>